<evidence type="ECO:0000313" key="2">
    <source>
        <dbReference type="Proteomes" id="UP000295252"/>
    </source>
</evidence>
<dbReference type="EMBL" id="HG739177">
    <property type="protein sequence ID" value="CDP14951.1"/>
    <property type="molecule type" value="Genomic_DNA"/>
</dbReference>
<dbReference type="Proteomes" id="UP000295252">
    <property type="component" value="Chromosome X"/>
</dbReference>
<gene>
    <name evidence="1" type="ORF">GSCOC_T00042455001</name>
</gene>
<accession>A0A068V2R3</accession>
<name>A0A068V2R3_COFCA</name>
<proteinExistence type="predicted"/>
<protein>
    <submittedName>
        <fullName evidence="1">Uncharacterized protein</fullName>
    </submittedName>
</protein>
<dbReference type="AlphaFoldDB" id="A0A068V2R3"/>
<organism evidence="1 2">
    <name type="scientific">Coffea canephora</name>
    <name type="common">Robusta coffee</name>
    <dbReference type="NCBI Taxonomy" id="49390"/>
    <lineage>
        <taxon>Eukaryota</taxon>
        <taxon>Viridiplantae</taxon>
        <taxon>Streptophyta</taxon>
        <taxon>Embryophyta</taxon>
        <taxon>Tracheophyta</taxon>
        <taxon>Spermatophyta</taxon>
        <taxon>Magnoliopsida</taxon>
        <taxon>eudicotyledons</taxon>
        <taxon>Gunneridae</taxon>
        <taxon>Pentapetalae</taxon>
        <taxon>asterids</taxon>
        <taxon>lamiids</taxon>
        <taxon>Gentianales</taxon>
        <taxon>Rubiaceae</taxon>
        <taxon>Ixoroideae</taxon>
        <taxon>Gardenieae complex</taxon>
        <taxon>Bertiereae - Coffeeae clade</taxon>
        <taxon>Coffeeae</taxon>
        <taxon>Coffea</taxon>
    </lineage>
</organism>
<dbReference type="InParanoid" id="A0A068V2R3"/>
<sequence>MSLNNNCLSGPPKHRSMYSLSVPSFVFNNVQLHLNCPLIWVSHLKSCIYSVKALQKIGVSTLQCRISLAIKFWDQTKAVFDNSIQQLNLMDSDFSMFRRV</sequence>
<dbReference type="Gramene" id="CDP14951">
    <property type="protein sequence ID" value="CDP14951"/>
    <property type="gene ID" value="GSCOC_T00042455001"/>
</dbReference>
<reference evidence="2" key="1">
    <citation type="journal article" date="2014" name="Science">
        <title>The coffee genome provides insight into the convergent evolution of caffeine biosynthesis.</title>
        <authorList>
            <person name="Denoeud F."/>
            <person name="Carretero-Paulet L."/>
            <person name="Dereeper A."/>
            <person name="Droc G."/>
            <person name="Guyot R."/>
            <person name="Pietrella M."/>
            <person name="Zheng C."/>
            <person name="Alberti A."/>
            <person name="Anthony F."/>
            <person name="Aprea G."/>
            <person name="Aury J.M."/>
            <person name="Bento P."/>
            <person name="Bernard M."/>
            <person name="Bocs S."/>
            <person name="Campa C."/>
            <person name="Cenci A."/>
            <person name="Combes M.C."/>
            <person name="Crouzillat D."/>
            <person name="Da Silva C."/>
            <person name="Daddiego L."/>
            <person name="De Bellis F."/>
            <person name="Dussert S."/>
            <person name="Garsmeur O."/>
            <person name="Gayraud T."/>
            <person name="Guignon V."/>
            <person name="Jahn K."/>
            <person name="Jamilloux V."/>
            <person name="Joet T."/>
            <person name="Labadie K."/>
            <person name="Lan T."/>
            <person name="Leclercq J."/>
            <person name="Lepelley M."/>
            <person name="Leroy T."/>
            <person name="Li L.T."/>
            <person name="Librado P."/>
            <person name="Lopez L."/>
            <person name="Munoz A."/>
            <person name="Noel B."/>
            <person name="Pallavicini A."/>
            <person name="Perrotta G."/>
            <person name="Poncet V."/>
            <person name="Pot D."/>
            <person name="Priyono X."/>
            <person name="Rigoreau M."/>
            <person name="Rouard M."/>
            <person name="Rozas J."/>
            <person name="Tranchant-Dubreuil C."/>
            <person name="VanBuren R."/>
            <person name="Zhang Q."/>
            <person name="Andrade A.C."/>
            <person name="Argout X."/>
            <person name="Bertrand B."/>
            <person name="de Kochko A."/>
            <person name="Graziosi G."/>
            <person name="Henry R.J."/>
            <person name="Jayarama X."/>
            <person name="Ming R."/>
            <person name="Nagai C."/>
            <person name="Rounsley S."/>
            <person name="Sankoff D."/>
            <person name="Giuliano G."/>
            <person name="Albert V.A."/>
            <person name="Wincker P."/>
            <person name="Lashermes P."/>
        </authorList>
    </citation>
    <scope>NUCLEOTIDE SEQUENCE [LARGE SCALE GENOMIC DNA]</scope>
    <source>
        <strain evidence="2">cv. DH200-94</strain>
    </source>
</reference>
<evidence type="ECO:0000313" key="1">
    <source>
        <dbReference type="EMBL" id="CDP14951.1"/>
    </source>
</evidence>
<keyword evidence="2" id="KW-1185">Reference proteome</keyword>